<reference evidence="2" key="2">
    <citation type="journal article" date="2018" name="Sci. Data">
        <title>The draft genome sequence of cork oak.</title>
        <authorList>
            <person name="Ramos A.M."/>
            <person name="Usie A."/>
            <person name="Barbosa P."/>
            <person name="Barros P.M."/>
            <person name="Capote T."/>
            <person name="Chaves I."/>
            <person name="Simoes F."/>
            <person name="Abreu I."/>
            <person name="Carrasquinho I."/>
            <person name="Faro C."/>
            <person name="Guimaraes J.B."/>
            <person name="Mendonca D."/>
            <person name="Nobrega F."/>
            <person name="Rodrigues L."/>
            <person name="Saibo N.J.M."/>
            <person name="Varela M.C."/>
            <person name="Egas C."/>
            <person name="Matos J."/>
            <person name="Miguel C.M."/>
            <person name="Oliveira M.M."/>
            <person name="Ricardo C.P."/>
            <person name="Goncalves S."/>
        </authorList>
    </citation>
    <scope>NUCLEOTIDE SEQUENCE [LARGE SCALE GENOMIC DNA]</scope>
    <source>
        <strain evidence="2">HL8</strain>
    </source>
</reference>
<gene>
    <name evidence="2" type="ORF">CFP56_020448</name>
</gene>
<feature type="domain" description="NB-ARC" evidence="1">
    <location>
        <begin position="71"/>
        <end position="112"/>
    </location>
</feature>
<accession>A0AAW0M2P3</accession>
<dbReference type="EMBL" id="PKMF04000031">
    <property type="protein sequence ID" value="KAK7856999.1"/>
    <property type="molecule type" value="Genomic_DNA"/>
</dbReference>
<dbReference type="AlphaFoldDB" id="A0AAW0M2P3"/>
<dbReference type="Gene3D" id="3.40.50.300">
    <property type="entry name" value="P-loop containing nucleotide triphosphate hydrolases"/>
    <property type="match status" value="1"/>
</dbReference>
<evidence type="ECO:0000259" key="1">
    <source>
        <dbReference type="Pfam" id="PF00931"/>
    </source>
</evidence>
<dbReference type="Pfam" id="PF00931">
    <property type="entry name" value="NB-ARC"/>
    <property type="match status" value="1"/>
</dbReference>
<reference evidence="2" key="1">
    <citation type="submission" date="2017-12" db="EMBL/GenBank/DDBJ databases">
        <authorList>
            <person name="Barbosa P."/>
            <person name="Usie A."/>
            <person name="Ramos A.M."/>
        </authorList>
    </citation>
    <scope>NUCLEOTIDE SEQUENCE</scope>
    <source>
        <strain evidence="2">HL8</strain>
        <tissue evidence="2">Leaves</tissue>
    </source>
</reference>
<sequence>MVNDKKPSRCFFNCKKRYIDSKEVEEILEEIKRLLEDGTFPEGVVYPARIPRAVEYIPGPSIQGQTTASKDLAKVLSLLYDDRAQMIGIWGLGGIGKTILVRNLNNELNNTSTQPFGIVGLPFPRMWT</sequence>
<dbReference type="SUPFAM" id="SSF52540">
    <property type="entry name" value="P-loop containing nucleoside triphosphate hydrolases"/>
    <property type="match status" value="1"/>
</dbReference>
<proteinExistence type="predicted"/>
<comment type="caution">
    <text evidence="2">The sequence shown here is derived from an EMBL/GenBank/DDBJ whole genome shotgun (WGS) entry which is preliminary data.</text>
</comment>
<organism evidence="2">
    <name type="scientific">Quercus suber</name>
    <name type="common">Cork oak</name>
    <dbReference type="NCBI Taxonomy" id="58331"/>
    <lineage>
        <taxon>Eukaryota</taxon>
        <taxon>Viridiplantae</taxon>
        <taxon>Streptophyta</taxon>
        <taxon>Embryophyta</taxon>
        <taxon>Tracheophyta</taxon>
        <taxon>Spermatophyta</taxon>
        <taxon>Magnoliopsida</taxon>
        <taxon>eudicotyledons</taxon>
        <taxon>Gunneridae</taxon>
        <taxon>Pentapetalae</taxon>
        <taxon>rosids</taxon>
        <taxon>fabids</taxon>
        <taxon>Fagales</taxon>
        <taxon>Fagaceae</taxon>
        <taxon>Quercus</taxon>
    </lineage>
</organism>
<name>A0AAW0M2P3_QUESU</name>
<evidence type="ECO:0000313" key="2">
    <source>
        <dbReference type="EMBL" id="KAK7856999.1"/>
    </source>
</evidence>
<protein>
    <submittedName>
        <fullName evidence="2">Disease resistance protein</fullName>
    </submittedName>
</protein>
<dbReference type="InterPro" id="IPR002182">
    <property type="entry name" value="NB-ARC"/>
</dbReference>
<reference evidence="2" key="3">
    <citation type="submission" date="2023-07" db="EMBL/GenBank/DDBJ databases">
        <title>An improved reference 1 genome and first organelle genomes of Quercus suber.</title>
        <authorList>
            <consortium name="Genosuber Consortium"/>
            <person name="Usie A."/>
            <person name="Serra O."/>
            <person name="Barros P."/>
        </authorList>
    </citation>
    <scope>NUCLEOTIDE SEQUENCE</scope>
    <source>
        <strain evidence="2">HL8</strain>
        <tissue evidence="2">Leaves</tissue>
    </source>
</reference>
<dbReference type="InterPro" id="IPR027417">
    <property type="entry name" value="P-loop_NTPase"/>
</dbReference>
<dbReference type="Gramene" id="rna-CFP56_51597">
    <property type="protein sequence ID" value="cds-POF06319.1"/>
    <property type="gene ID" value="gene-CFP56_51597"/>
</dbReference>